<reference evidence="1 2" key="1">
    <citation type="journal article" date="2018" name="New Phytol.">
        <title>Comparative genomics and transcriptomics depict ericoid mycorrhizal fungi as versatile saprotrophs and plant mutualists.</title>
        <authorList>
            <person name="Martino E."/>
            <person name="Morin E."/>
            <person name="Grelet G.A."/>
            <person name="Kuo A."/>
            <person name="Kohler A."/>
            <person name="Daghino S."/>
            <person name="Barry K.W."/>
            <person name="Cichocki N."/>
            <person name="Clum A."/>
            <person name="Dockter R.B."/>
            <person name="Hainaut M."/>
            <person name="Kuo R.C."/>
            <person name="LaButti K."/>
            <person name="Lindahl B.D."/>
            <person name="Lindquist E.A."/>
            <person name="Lipzen A."/>
            <person name="Khouja H.R."/>
            <person name="Magnuson J."/>
            <person name="Murat C."/>
            <person name="Ohm R.A."/>
            <person name="Singer S.W."/>
            <person name="Spatafora J.W."/>
            <person name="Wang M."/>
            <person name="Veneault-Fourrey C."/>
            <person name="Henrissat B."/>
            <person name="Grigoriev I.V."/>
            <person name="Martin F.M."/>
            <person name="Perotto S."/>
        </authorList>
    </citation>
    <scope>NUCLEOTIDE SEQUENCE [LARGE SCALE GENOMIC DNA]</scope>
    <source>
        <strain evidence="1 2">ATCC 22711</strain>
    </source>
</reference>
<evidence type="ECO:0000313" key="2">
    <source>
        <dbReference type="Proteomes" id="UP000241818"/>
    </source>
</evidence>
<dbReference type="AlphaFoldDB" id="A0A2T3AP71"/>
<proteinExistence type="predicted"/>
<dbReference type="EMBL" id="KZ679020">
    <property type="protein sequence ID" value="PSS06724.1"/>
    <property type="molecule type" value="Genomic_DNA"/>
</dbReference>
<organism evidence="1 2">
    <name type="scientific">Amorphotheca resinae ATCC 22711</name>
    <dbReference type="NCBI Taxonomy" id="857342"/>
    <lineage>
        <taxon>Eukaryota</taxon>
        <taxon>Fungi</taxon>
        <taxon>Dikarya</taxon>
        <taxon>Ascomycota</taxon>
        <taxon>Pezizomycotina</taxon>
        <taxon>Leotiomycetes</taxon>
        <taxon>Helotiales</taxon>
        <taxon>Amorphothecaceae</taxon>
        <taxon>Amorphotheca</taxon>
    </lineage>
</organism>
<gene>
    <name evidence="1" type="ORF">M430DRAFT_195262</name>
</gene>
<accession>A0A2T3AP71</accession>
<dbReference type="GeneID" id="36572177"/>
<dbReference type="RefSeq" id="XP_024716454.1">
    <property type="nucleotide sequence ID" value="XM_024864096.1"/>
</dbReference>
<keyword evidence="2" id="KW-1185">Reference proteome</keyword>
<evidence type="ECO:0000313" key="1">
    <source>
        <dbReference type="EMBL" id="PSS06724.1"/>
    </source>
</evidence>
<dbReference type="Proteomes" id="UP000241818">
    <property type="component" value="Unassembled WGS sequence"/>
</dbReference>
<sequence>MVSLDKQISILHSILHSILPSYPNTRPQSRSIVTSIQTFTQPKEPSLPTPSQIPQCLMATRRRFPHCFRTYVSFALILVLDTPLLSPRSCFPPGRLGFFFHPSQYPCTPFPFPSFPVLSFPSVDFSPPHIRPIANPHTFTQLVNTLLFSQLAVSLRIRCRSYIPNNGNGRHWRGSP</sequence>
<dbReference type="InParanoid" id="A0A2T3AP71"/>
<protein>
    <submittedName>
        <fullName evidence="1">Uncharacterized protein</fullName>
    </submittedName>
</protein>
<name>A0A2T3AP71_AMORE</name>